<dbReference type="EMBL" id="JAWPEI010000004">
    <property type="protein sequence ID" value="KAK4730001.1"/>
    <property type="molecule type" value="Genomic_DNA"/>
</dbReference>
<protein>
    <submittedName>
        <fullName evidence="1">Uncharacterized protein</fullName>
    </submittedName>
</protein>
<name>A0AAV9LW71_9SOLN</name>
<dbReference type="AlphaFoldDB" id="A0AAV9LW71"/>
<accession>A0AAV9LW71</accession>
<evidence type="ECO:0000313" key="1">
    <source>
        <dbReference type="EMBL" id="KAK4730001.1"/>
    </source>
</evidence>
<evidence type="ECO:0000313" key="2">
    <source>
        <dbReference type="Proteomes" id="UP001311915"/>
    </source>
</evidence>
<sequence>MTSKTQTKEFIAVKATSVNVTIKSKLNEEETPSQYSREESQRPTLKELEAKVGDPRYCKFHRILSYLTSKCFILKEKIMMLVSEGKITIDQDETAEAYHASVAPNQKKCSRSIFMQFGSLTPIEVDFPRKTLEGSLEIDNHEKNEVDGWTLVTHKKRRHQAVLRIRLPKTRAIRSDVNQLQPSKSVKPCTSQKINGSLSQKVRRPITLNEFFPENSFAVVKLVQHMLFLAQMKQKIQQ</sequence>
<proteinExistence type="predicted"/>
<gene>
    <name evidence="1" type="ORF">R3W88_022989</name>
</gene>
<dbReference type="Proteomes" id="UP001311915">
    <property type="component" value="Unassembled WGS sequence"/>
</dbReference>
<organism evidence="1 2">
    <name type="scientific">Solanum pinnatisectum</name>
    <name type="common">tansyleaf nightshade</name>
    <dbReference type="NCBI Taxonomy" id="50273"/>
    <lineage>
        <taxon>Eukaryota</taxon>
        <taxon>Viridiplantae</taxon>
        <taxon>Streptophyta</taxon>
        <taxon>Embryophyta</taxon>
        <taxon>Tracheophyta</taxon>
        <taxon>Spermatophyta</taxon>
        <taxon>Magnoliopsida</taxon>
        <taxon>eudicotyledons</taxon>
        <taxon>Gunneridae</taxon>
        <taxon>Pentapetalae</taxon>
        <taxon>asterids</taxon>
        <taxon>lamiids</taxon>
        <taxon>Solanales</taxon>
        <taxon>Solanaceae</taxon>
        <taxon>Solanoideae</taxon>
        <taxon>Solaneae</taxon>
        <taxon>Solanum</taxon>
    </lineage>
</organism>
<comment type="caution">
    <text evidence="1">The sequence shown here is derived from an EMBL/GenBank/DDBJ whole genome shotgun (WGS) entry which is preliminary data.</text>
</comment>
<keyword evidence="2" id="KW-1185">Reference proteome</keyword>
<reference evidence="1 2" key="1">
    <citation type="submission" date="2023-10" db="EMBL/GenBank/DDBJ databases">
        <title>Genome-Wide Identification Analysis in wild type Solanum Pinnatisectum Reveals Some Genes Defensing Phytophthora Infestans.</title>
        <authorList>
            <person name="Sun C."/>
        </authorList>
    </citation>
    <scope>NUCLEOTIDE SEQUENCE [LARGE SCALE GENOMIC DNA]</scope>
    <source>
        <strain evidence="1">LQN</strain>
        <tissue evidence="1">Leaf</tissue>
    </source>
</reference>